<reference evidence="3" key="1">
    <citation type="journal article" date="2019" name="Plant J.">
        <title>Chlorella vulgaris genome assembly and annotation reveals the molecular basis for metabolic acclimation to high light conditions.</title>
        <authorList>
            <person name="Cecchin M."/>
            <person name="Marcolungo L."/>
            <person name="Rossato M."/>
            <person name="Girolomoni L."/>
            <person name="Cosentino E."/>
            <person name="Cuine S."/>
            <person name="Li-Beisson Y."/>
            <person name="Delledonne M."/>
            <person name="Ballottari M."/>
        </authorList>
    </citation>
    <scope>NUCLEOTIDE SEQUENCE</scope>
    <source>
        <strain evidence="3">211/11P</strain>
    </source>
</reference>
<dbReference type="InterPro" id="IPR003848">
    <property type="entry name" value="DUF218"/>
</dbReference>
<dbReference type="AlphaFoldDB" id="A0A9D4TPN7"/>
<dbReference type="CDD" id="cd06259">
    <property type="entry name" value="YdcF-like"/>
    <property type="match status" value="1"/>
</dbReference>
<protein>
    <recommendedName>
        <fullName evidence="2">DUF218 domain-containing protein</fullName>
    </recommendedName>
</protein>
<dbReference type="GO" id="GO:0005886">
    <property type="term" value="C:plasma membrane"/>
    <property type="evidence" value="ECO:0007669"/>
    <property type="project" value="TreeGrafter"/>
</dbReference>
<dbReference type="PANTHER" id="PTHR30336:SF20">
    <property type="entry name" value="DUF218 DOMAIN-CONTAINING PROTEIN"/>
    <property type="match status" value="1"/>
</dbReference>
<dbReference type="Proteomes" id="UP001055712">
    <property type="component" value="Unassembled WGS sequence"/>
</dbReference>
<sequence>MCTLTVARGLRGCLGRATALTAASRPAWLAAVPRRRQHHPHSFFPRCASVSSSSSGGSSNGWLLDAADFCSSSSSSSNGNGSTHPMGYDAIMVLGGGLLPDGGLPEWVLRRLEGSLQLYQQQIEQQAQQQQQQLEQDLLLSSTTPAAPSSSSSGTAAWGPAAAVAAATGPCPLLMLGAATPHKPPVLDELGHVLYESTAYAAYLISRGVPAVDLLKETQSSDTVGNGYFSLLMHALPAGWRRIAVVTSHFHMPRTQATFDFIYRLAGNQLHGDPGWYQLHYRAGKRCRGWGGWHMSDEGIFPQEVIDARAAKEAAAIATWRANTAGMTSLADLHAWLYATHLCYSVSRQHEFGRRAGDLDPKLAATY</sequence>
<reference evidence="3" key="2">
    <citation type="submission" date="2020-11" db="EMBL/GenBank/DDBJ databases">
        <authorList>
            <person name="Cecchin M."/>
            <person name="Marcolungo L."/>
            <person name="Rossato M."/>
            <person name="Girolomoni L."/>
            <person name="Cosentino E."/>
            <person name="Cuine S."/>
            <person name="Li-Beisson Y."/>
            <person name="Delledonne M."/>
            <person name="Ballottari M."/>
        </authorList>
    </citation>
    <scope>NUCLEOTIDE SEQUENCE</scope>
    <source>
        <strain evidence="3">211/11P</strain>
        <tissue evidence="3">Whole cell</tissue>
    </source>
</reference>
<feature type="coiled-coil region" evidence="1">
    <location>
        <begin position="109"/>
        <end position="136"/>
    </location>
</feature>
<keyword evidence="1" id="KW-0175">Coiled coil</keyword>
<proteinExistence type="predicted"/>
<evidence type="ECO:0000313" key="3">
    <source>
        <dbReference type="EMBL" id="KAI3431405.1"/>
    </source>
</evidence>
<organism evidence="3 4">
    <name type="scientific">Chlorella vulgaris</name>
    <name type="common">Green alga</name>
    <dbReference type="NCBI Taxonomy" id="3077"/>
    <lineage>
        <taxon>Eukaryota</taxon>
        <taxon>Viridiplantae</taxon>
        <taxon>Chlorophyta</taxon>
        <taxon>core chlorophytes</taxon>
        <taxon>Trebouxiophyceae</taxon>
        <taxon>Chlorellales</taxon>
        <taxon>Chlorellaceae</taxon>
        <taxon>Chlorella clade</taxon>
        <taxon>Chlorella</taxon>
    </lineage>
</organism>
<evidence type="ECO:0000313" key="4">
    <source>
        <dbReference type="Proteomes" id="UP001055712"/>
    </source>
</evidence>
<dbReference type="Pfam" id="PF02698">
    <property type="entry name" value="DUF218"/>
    <property type="match status" value="1"/>
</dbReference>
<evidence type="ECO:0000259" key="2">
    <source>
        <dbReference type="Pfam" id="PF02698"/>
    </source>
</evidence>
<accession>A0A9D4TPN7</accession>
<dbReference type="InterPro" id="IPR014729">
    <property type="entry name" value="Rossmann-like_a/b/a_fold"/>
</dbReference>
<dbReference type="PANTHER" id="PTHR30336">
    <property type="entry name" value="INNER MEMBRANE PROTEIN, PROBABLE PERMEASE"/>
    <property type="match status" value="1"/>
</dbReference>
<comment type="caution">
    <text evidence="3">The sequence shown here is derived from an EMBL/GenBank/DDBJ whole genome shotgun (WGS) entry which is preliminary data.</text>
</comment>
<dbReference type="Gene3D" id="3.40.50.620">
    <property type="entry name" value="HUPs"/>
    <property type="match status" value="1"/>
</dbReference>
<dbReference type="InterPro" id="IPR051599">
    <property type="entry name" value="Cell_Envelope_Assoc"/>
</dbReference>
<feature type="domain" description="DUF218" evidence="2">
    <location>
        <begin position="89"/>
        <end position="259"/>
    </location>
</feature>
<name>A0A9D4TPN7_CHLVU</name>
<keyword evidence="4" id="KW-1185">Reference proteome</keyword>
<evidence type="ECO:0000256" key="1">
    <source>
        <dbReference type="SAM" id="Coils"/>
    </source>
</evidence>
<dbReference type="EMBL" id="SIDB01000006">
    <property type="protein sequence ID" value="KAI3431405.1"/>
    <property type="molecule type" value="Genomic_DNA"/>
</dbReference>
<gene>
    <name evidence="3" type="ORF">D9Q98_004458</name>
</gene>
<dbReference type="OrthoDB" id="10055554at2759"/>